<evidence type="ECO:0000313" key="2">
    <source>
        <dbReference type="EMBL" id="SUB87018.1"/>
    </source>
</evidence>
<reference evidence="2 3" key="1">
    <citation type="submission" date="2018-06" db="EMBL/GenBank/DDBJ databases">
        <authorList>
            <consortium name="Pathogen Informatics"/>
            <person name="Doyle S."/>
        </authorList>
    </citation>
    <scope>NUCLEOTIDE SEQUENCE [LARGE SCALE GENOMIC DNA]</scope>
    <source>
        <strain evidence="2 3">NCTC13067</strain>
    </source>
</reference>
<name>A0A379E2S5_9BACT</name>
<dbReference type="InterPro" id="IPR025640">
    <property type="entry name" value="GYF_2"/>
</dbReference>
<accession>A0A379E2S5</accession>
<dbReference type="RefSeq" id="WP_004354834.1">
    <property type="nucleotide sequence ID" value="NZ_CAUOME010000019.1"/>
</dbReference>
<protein>
    <recommendedName>
        <fullName evidence="1">GYF domain-containing protein</fullName>
    </recommendedName>
</protein>
<dbReference type="EMBL" id="UGTM01000001">
    <property type="protein sequence ID" value="SUB87018.1"/>
    <property type="molecule type" value="Genomic_DNA"/>
</dbReference>
<gene>
    <name evidence="2" type="ORF">NCTC13067_00673</name>
</gene>
<feature type="domain" description="GYF" evidence="1">
    <location>
        <begin position="3"/>
        <end position="48"/>
    </location>
</feature>
<evidence type="ECO:0000259" key="1">
    <source>
        <dbReference type="Pfam" id="PF14237"/>
    </source>
</evidence>
<organism evidence="2 3">
    <name type="scientific">Prevotella denticola</name>
    <dbReference type="NCBI Taxonomy" id="28129"/>
    <lineage>
        <taxon>Bacteria</taxon>
        <taxon>Pseudomonadati</taxon>
        <taxon>Bacteroidota</taxon>
        <taxon>Bacteroidia</taxon>
        <taxon>Bacteroidales</taxon>
        <taxon>Prevotellaceae</taxon>
        <taxon>Prevotella</taxon>
    </lineage>
</organism>
<dbReference type="Pfam" id="PF14237">
    <property type="entry name" value="GYF_2"/>
    <property type="match status" value="1"/>
</dbReference>
<dbReference type="Proteomes" id="UP000255469">
    <property type="component" value="Unassembled WGS sequence"/>
</dbReference>
<proteinExistence type="predicted"/>
<dbReference type="AlphaFoldDB" id="A0A379E2S5"/>
<evidence type="ECO:0000313" key="3">
    <source>
        <dbReference type="Proteomes" id="UP000255469"/>
    </source>
</evidence>
<sequence>MEYYISIDNEKQGPYSLQELEERGIQATTLVMPAGGTRWIPAWQIEELRRILEGNASTENQTGTEGIPFVEATPMAQSAPSATEVPPQPLQKRGHTGCLPGILITLVVVAAVLILTCPKPEQHKEVLSSVITATVNDAANDSTNTTGNELIDNAFRSISNAFAGKVVEAAVDNLVTVDNYVVCSLGKVNYNGKDYVVSLGLLGHIFTVDEDDLQKAAEQYYKKSEINVKEQIRQKAQKMLRENVVDPATTAIEGVLGGALDGLLDGIGLGTKHSHSEADRKQPEDSL</sequence>